<feature type="compositionally biased region" description="Low complexity" evidence="2">
    <location>
        <begin position="210"/>
        <end position="234"/>
    </location>
</feature>
<feature type="compositionally biased region" description="Basic and acidic residues" evidence="2">
    <location>
        <begin position="192"/>
        <end position="203"/>
    </location>
</feature>
<dbReference type="STRING" id="312017.Q238R1"/>
<protein>
    <submittedName>
        <fullName evidence="3">Uncharacterized protein</fullName>
    </submittedName>
</protein>
<evidence type="ECO:0000256" key="2">
    <source>
        <dbReference type="SAM" id="MobiDB-lite"/>
    </source>
</evidence>
<accession>Q238R1</accession>
<feature type="compositionally biased region" description="Polar residues" evidence="2">
    <location>
        <begin position="329"/>
        <end position="338"/>
    </location>
</feature>
<feature type="compositionally biased region" description="Polar residues" evidence="2">
    <location>
        <begin position="30"/>
        <end position="40"/>
    </location>
</feature>
<name>Q238R1_TETTS</name>
<dbReference type="HOGENOM" id="CLU_329987_0_0_1"/>
<evidence type="ECO:0000256" key="1">
    <source>
        <dbReference type="SAM" id="Coils"/>
    </source>
</evidence>
<feature type="region of interest" description="Disordered" evidence="2">
    <location>
        <begin position="311"/>
        <end position="338"/>
    </location>
</feature>
<dbReference type="GeneID" id="7824004"/>
<feature type="compositionally biased region" description="Polar residues" evidence="2">
    <location>
        <begin position="165"/>
        <end position="191"/>
    </location>
</feature>
<feature type="region of interest" description="Disordered" evidence="2">
    <location>
        <begin position="402"/>
        <end position="457"/>
    </location>
</feature>
<feature type="compositionally biased region" description="Low complexity" evidence="2">
    <location>
        <begin position="405"/>
        <end position="419"/>
    </location>
</feature>
<feature type="compositionally biased region" description="Polar residues" evidence="2">
    <location>
        <begin position="102"/>
        <end position="153"/>
    </location>
</feature>
<feature type="compositionally biased region" description="Basic and acidic residues" evidence="2">
    <location>
        <begin position="311"/>
        <end position="328"/>
    </location>
</feature>
<feature type="region of interest" description="Disordered" evidence="2">
    <location>
        <begin position="365"/>
        <end position="390"/>
    </location>
</feature>
<dbReference type="InParanoid" id="Q238R1"/>
<keyword evidence="1" id="KW-0175">Coiled coil</keyword>
<evidence type="ECO:0000313" key="3">
    <source>
        <dbReference type="EMBL" id="EAR93159.2"/>
    </source>
</evidence>
<evidence type="ECO:0000313" key="4">
    <source>
        <dbReference type="Proteomes" id="UP000009168"/>
    </source>
</evidence>
<proteinExistence type="predicted"/>
<organism evidence="3 4">
    <name type="scientific">Tetrahymena thermophila (strain SB210)</name>
    <dbReference type="NCBI Taxonomy" id="312017"/>
    <lineage>
        <taxon>Eukaryota</taxon>
        <taxon>Sar</taxon>
        <taxon>Alveolata</taxon>
        <taxon>Ciliophora</taxon>
        <taxon>Intramacronucleata</taxon>
        <taxon>Oligohymenophorea</taxon>
        <taxon>Hymenostomatida</taxon>
        <taxon>Tetrahymenina</taxon>
        <taxon>Tetrahymenidae</taxon>
        <taxon>Tetrahymena</taxon>
    </lineage>
</organism>
<dbReference type="AlphaFoldDB" id="Q238R1"/>
<dbReference type="KEGG" id="tet:TTHERM_00454050"/>
<feature type="compositionally biased region" description="Low complexity" evidence="2">
    <location>
        <begin position="72"/>
        <end position="101"/>
    </location>
</feature>
<dbReference type="RefSeq" id="XP_001013404.2">
    <property type="nucleotide sequence ID" value="XM_001013404.2"/>
</dbReference>
<dbReference type="Proteomes" id="UP000009168">
    <property type="component" value="Unassembled WGS sequence"/>
</dbReference>
<gene>
    <name evidence="3" type="ORF">TTHERM_00454050</name>
</gene>
<feature type="compositionally biased region" description="Low complexity" evidence="2">
    <location>
        <begin position="367"/>
        <end position="390"/>
    </location>
</feature>
<feature type="compositionally biased region" description="Polar residues" evidence="2">
    <location>
        <begin position="12"/>
        <end position="23"/>
    </location>
</feature>
<sequence>MSQHMNGEVDQQIESELQNSIKQQMDAKNHNSTNGNSSKVENQECDLDSEQQKQQSQRKSSENGNGGRKLSSKSNNSSSQKISIKQDQSLLEQQPPLSQRSNQNHSENQDSSPISDKIAQQNPESVQGNKQENLQKSASSFRDSSPSQANQQLIDGVIEDKQADLQRQQSNQHSNLQKAESEQQNTNQSDFQIRESSEQEVKLHSSPRPSQKNSSTKMSESSKQQQEQLPTQEKQIQDENIQEMCDQGQEKVKKAKIPSNKNEDPSAQAGKRNNGNGDVAQGISLEIYKMVDKISEDLEKQKETNKYLYEEMKELQQKNSHRSGDKTSRLSSLASINQSPKYIQSEDICKEKNEAEQAQLNSFNLDKSQQQQQSEKHQLQTQQKQADQSSAQFQMLHPNNKLSPQRQTFQNNDQQTQNKTEPKTFMQNQSFPSQPSDKKQIYSSNISRSQMQQQSPQIGFNNNNQYYGNMINPNVLVQSQNFDNQSRIIPQHHVNQSSQNFSYNFYNGQSYDHEKLIEKLIFLQKENDSLNKENAILREKNEYYQQRLKQIENDSRNQFLAMSLNKNNQNNIYNFSSASSSNGSAIQLNPINGSYSQFTTPLSDTNKKNLSSPLEPHYFLSASRTNNQNDNSLGSNQSLDSNLIKKLCEILCVESPEQLIPVAKKYEKCIQSIPKLEAFITQIYNLVLPESASIKKNLAPMKEIIKELTIWKEERLNMKQGQSQLKQTPSVHQSQSFNNIYSSVNGISPRVSSVVQQNSNSYREYINFYQSFMQIFQIDQNQKDDILQNLYSIRQKTDEYHKFILKVKKILDLDPQIRDDLVLKIAFDKLQQYPVYRQFTKSLQKHSGISDLNKLHSQIEKMLNLMQNKGNYPKNQV</sequence>
<feature type="region of interest" description="Disordered" evidence="2">
    <location>
        <begin position="1"/>
        <end position="280"/>
    </location>
</feature>
<reference evidence="4" key="1">
    <citation type="journal article" date="2006" name="PLoS Biol.">
        <title>Macronuclear genome sequence of the ciliate Tetrahymena thermophila, a model eukaryote.</title>
        <authorList>
            <person name="Eisen J.A."/>
            <person name="Coyne R.S."/>
            <person name="Wu M."/>
            <person name="Wu D."/>
            <person name="Thiagarajan M."/>
            <person name="Wortman J.R."/>
            <person name="Badger J.H."/>
            <person name="Ren Q."/>
            <person name="Amedeo P."/>
            <person name="Jones K.M."/>
            <person name="Tallon L.J."/>
            <person name="Delcher A.L."/>
            <person name="Salzberg S.L."/>
            <person name="Silva J.C."/>
            <person name="Haas B.J."/>
            <person name="Majoros W.H."/>
            <person name="Farzad M."/>
            <person name="Carlton J.M."/>
            <person name="Smith R.K. Jr."/>
            <person name="Garg J."/>
            <person name="Pearlman R.E."/>
            <person name="Karrer K.M."/>
            <person name="Sun L."/>
            <person name="Manning G."/>
            <person name="Elde N.C."/>
            <person name="Turkewitz A.P."/>
            <person name="Asai D.J."/>
            <person name="Wilkes D.E."/>
            <person name="Wang Y."/>
            <person name="Cai H."/>
            <person name="Collins K."/>
            <person name="Stewart B.A."/>
            <person name="Lee S.R."/>
            <person name="Wilamowska K."/>
            <person name="Weinberg Z."/>
            <person name="Ruzzo W.L."/>
            <person name="Wloga D."/>
            <person name="Gaertig J."/>
            <person name="Frankel J."/>
            <person name="Tsao C.-C."/>
            <person name="Gorovsky M.A."/>
            <person name="Keeling P.J."/>
            <person name="Waller R.F."/>
            <person name="Patron N.J."/>
            <person name="Cherry J.M."/>
            <person name="Stover N.A."/>
            <person name="Krieger C.J."/>
            <person name="del Toro C."/>
            <person name="Ryder H.F."/>
            <person name="Williamson S.C."/>
            <person name="Barbeau R.A."/>
            <person name="Hamilton E.P."/>
            <person name="Orias E."/>
        </authorList>
    </citation>
    <scope>NUCLEOTIDE SEQUENCE [LARGE SCALE GENOMIC DNA]</scope>
    <source>
        <strain evidence="4">SB210</strain>
    </source>
</reference>
<keyword evidence="4" id="KW-1185">Reference proteome</keyword>
<feature type="coiled-coil region" evidence="1">
    <location>
        <begin position="513"/>
        <end position="554"/>
    </location>
</feature>
<feature type="compositionally biased region" description="Polar residues" evidence="2">
    <location>
        <begin position="425"/>
        <end position="456"/>
    </location>
</feature>
<dbReference type="EMBL" id="GG662738">
    <property type="protein sequence ID" value="EAR93159.2"/>
    <property type="molecule type" value="Genomic_DNA"/>
</dbReference>